<proteinExistence type="predicted"/>
<evidence type="ECO:0000313" key="2">
    <source>
        <dbReference type="Proteomes" id="UP001311915"/>
    </source>
</evidence>
<protein>
    <recommendedName>
        <fullName evidence="3">Ubiquitin-like protease family profile domain-containing protein</fullName>
    </recommendedName>
</protein>
<keyword evidence="2" id="KW-1185">Reference proteome</keyword>
<evidence type="ECO:0000313" key="1">
    <source>
        <dbReference type="EMBL" id="KAK4736916.1"/>
    </source>
</evidence>
<evidence type="ECO:0008006" key="3">
    <source>
        <dbReference type="Google" id="ProtNLM"/>
    </source>
</evidence>
<comment type="caution">
    <text evidence="1">The sequence shown here is derived from an EMBL/GenBank/DDBJ whole genome shotgun (WGS) entry which is preliminary data.</text>
</comment>
<dbReference type="EMBL" id="JAWPEI010000001">
    <property type="protein sequence ID" value="KAK4736916.1"/>
    <property type="molecule type" value="Genomic_DNA"/>
</dbReference>
<name>A0AAV9MFT3_9SOLN</name>
<dbReference type="Gene3D" id="3.40.395.10">
    <property type="entry name" value="Adenoviral Proteinase, Chain A"/>
    <property type="match status" value="1"/>
</dbReference>
<dbReference type="PANTHER" id="PTHR31470:SF46">
    <property type="entry name" value="ULP1 PROTEASE FAMILY, C-TERMINAL CATALYTIC DOMAIN CONTAINING PROTEIN"/>
    <property type="match status" value="1"/>
</dbReference>
<dbReference type="AlphaFoldDB" id="A0AAV9MFT3"/>
<accession>A0AAV9MFT3</accession>
<reference evidence="1 2" key="1">
    <citation type="submission" date="2023-10" db="EMBL/GenBank/DDBJ databases">
        <title>Genome-Wide Identification Analysis in wild type Solanum Pinnatisectum Reveals Some Genes Defensing Phytophthora Infestans.</title>
        <authorList>
            <person name="Sun C."/>
        </authorList>
    </citation>
    <scope>NUCLEOTIDE SEQUENCE [LARGE SCALE GENOMIC DNA]</scope>
    <source>
        <strain evidence="1">LQN</strain>
        <tissue evidence="1">Leaf</tissue>
    </source>
</reference>
<gene>
    <name evidence="1" type="ORF">R3W88_000613</name>
</gene>
<organism evidence="1 2">
    <name type="scientific">Solanum pinnatisectum</name>
    <name type="common">tansyleaf nightshade</name>
    <dbReference type="NCBI Taxonomy" id="50273"/>
    <lineage>
        <taxon>Eukaryota</taxon>
        <taxon>Viridiplantae</taxon>
        <taxon>Streptophyta</taxon>
        <taxon>Embryophyta</taxon>
        <taxon>Tracheophyta</taxon>
        <taxon>Spermatophyta</taxon>
        <taxon>Magnoliopsida</taxon>
        <taxon>eudicotyledons</taxon>
        <taxon>Gunneridae</taxon>
        <taxon>Pentapetalae</taxon>
        <taxon>asterids</taxon>
        <taxon>lamiids</taxon>
        <taxon>Solanales</taxon>
        <taxon>Solanaceae</taxon>
        <taxon>Solanoideae</taxon>
        <taxon>Solaneae</taxon>
        <taxon>Solanum</taxon>
    </lineage>
</organism>
<sequence>MNQYRYTIVNYFFSTHINNTHERYYNNEADDNISTQEHIDRASTVSVHERSIISIMKEFSIPARLPWHLVDNVYNCDGKFHGVLAVAELNQRLIRVYDSYIGTRRKVHYEEIKKLSRMLPSYLLDSGFFEKTERTNWPDLDAYKDKQTSALLEPHHPFNVEYAQCIMQQECNSL</sequence>
<dbReference type="PANTHER" id="PTHR31470">
    <property type="entry name" value="CYSTEINE PROTEINASES SUPERFAMILY PROTEIN-RELATED-RELATED"/>
    <property type="match status" value="1"/>
</dbReference>
<dbReference type="Proteomes" id="UP001311915">
    <property type="component" value="Unassembled WGS sequence"/>
</dbReference>